<feature type="region of interest" description="Disordered" evidence="1">
    <location>
        <begin position="195"/>
        <end position="220"/>
    </location>
</feature>
<feature type="compositionally biased region" description="Polar residues" evidence="1">
    <location>
        <begin position="387"/>
        <end position="399"/>
    </location>
</feature>
<proteinExistence type="predicted"/>
<feature type="compositionally biased region" description="Basic residues" evidence="1">
    <location>
        <begin position="204"/>
        <end position="214"/>
    </location>
</feature>
<dbReference type="Proteomes" id="UP001153737">
    <property type="component" value="Chromosome 10"/>
</dbReference>
<accession>A0A9P0DE58</accession>
<reference evidence="2" key="1">
    <citation type="submission" date="2022-01" db="EMBL/GenBank/DDBJ databases">
        <authorList>
            <person name="King R."/>
        </authorList>
    </citation>
    <scope>NUCLEOTIDE SEQUENCE</scope>
</reference>
<keyword evidence="3" id="KW-1185">Reference proteome</keyword>
<evidence type="ECO:0000313" key="2">
    <source>
        <dbReference type="EMBL" id="CAH1117834.1"/>
    </source>
</evidence>
<gene>
    <name evidence="2" type="ORF">PHAECO_LOCUS1983</name>
</gene>
<dbReference type="AlphaFoldDB" id="A0A9P0DE58"/>
<protein>
    <submittedName>
        <fullName evidence="2">Uncharacterized protein</fullName>
    </submittedName>
</protein>
<evidence type="ECO:0000313" key="3">
    <source>
        <dbReference type="Proteomes" id="UP001153737"/>
    </source>
</evidence>
<reference evidence="2" key="2">
    <citation type="submission" date="2022-10" db="EMBL/GenBank/DDBJ databases">
        <authorList>
            <consortium name="ENA_rothamsted_submissions"/>
            <consortium name="culmorum"/>
            <person name="King R."/>
        </authorList>
    </citation>
    <scope>NUCLEOTIDE SEQUENCE</scope>
</reference>
<sequence length="640" mass="74146">MVPIDFEVKIAKVPKQKKNANRTNTDEHFIEAVKNLKETIHGSQISLDQKPINSEDKRGEMALLYCQDECTKELNDKLGTMKKYWKKMIGDENEQCRHQENREENGSCKIVEVTTKVEDVKKKFEHQADKVEEKPQSKVQLTKQLFEPKLVIEKTGKISPTIRETCSYFENNTCYETDRSFESLCPTSVEIIDAKNNENEPKKDNKKRKAHKPVSKSNSVSVQPEFDHVRYKLVKSDLFQKKIFANCEKESQFEDLIQYLQDYSFQELLIDNNIVIIEPIRSKVPYKASPCVKSMKNVTPLVHKQDSDSADNKSTLNRPFFYHPIRVNKEVNEDELPNPDTVRQVRQFFEGGSKNKQTNQESDAPKENYKETTTTNIDPDKDRCSAASDSNSHLSNISDLGSQENLYDSLDNEIYCEYVSEAIMEKIREYGTTVTYYGGRVVDQKSGQPVLTKAIMEEIRDNEKRCMDCSNCRKMSNGSVDIEEKDNKNNLKGMKFRLLKSNSCSSRLELVGTDSSQETKKKLLTQQRRIIAQNNLRKKDNVIEECGKKMDQNDRFNEKNAINENIKKQSMNNNSPKIIGEEMKIADNKTQWNDAKNEKSDRTITEKSPTQTIHDFYQYDKVKHITKKMDDMEFEPYEVA</sequence>
<organism evidence="2 3">
    <name type="scientific">Phaedon cochleariae</name>
    <name type="common">Mustard beetle</name>
    <dbReference type="NCBI Taxonomy" id="80249"/>
    <lineage>
        <taxon>Eukaryota</taxon>
        <taxon>Metazoa</taxon>
        <taxon>Ecdysozoa</taxon>
        <taxon>Arthropoda</taxon>
        <taxon>Hexapoda</taxon>
        <taxon>Insecta</taxon>
        <taxon>Pterygota</taxon>
        <taxon>Neoptera</taxon>
        <taxon>Endopterygota</taxon>
        <taxon>Coleoptera</taxon>
        <taxon>Polyphaga</taxon>
        <taxon>Cucujiformia</taxon>
        <taxon>Chrysomeloidea</taxon>
        <taxon>Chrysomelidae</taxon>
        <taxon>Chrysomelinae</taxon>
        <taxon>Chrysomelini</taxon>
        <taxon>Phaedon</taxon>
    </lineage>
</organism>
<feature type="region of interest" description="Disordered" evidence="1">
    <location>
        <begin position="349"/>
        <end position="399"/>
    </location>
</feature>
<dbReference type="OrthoDB" id="6375147at2759"/>
<name>A0A9P0DE58_PHACE</name>
<dbReference type="EMBL" id="OU896716">
    <property type="protein sequence ID" value="CAH1117834.1"/>
    <property type="molecule type" value="Genomic_DNA"/>
</dbReference>
<evidence type="ECO:0000256" key="1">
    <source>
        <dbReference type="SAM" id="MobiDB-lite"/>
    </source>
</evidence>